<dbReference type="CDD" id="cd00590">
    <property type="entry name" value="RRM_SF"/>
    <property type="match status" value="3"/>
</dbReference>
<dbReference type="GO" id="GO:0003723">
    <property type="term" value="F:RNA binding"/>
    <property type="evidence" value="ECO:0007669"/>
    <property type="project" value="UniProtKB-UniRule"/>
</dbReference>
<dbReference type="InterPro" id="IPR000504">
    <property type="entry name" value="RRM_dom"/>
</dbReference>
<dbReference type="InterPro" id="IPR035979">
    <property type="entry name" value="RBD_domain_sf"/>
</dbReference>
<evidence type="ECO:0000256" key="1">
    <source>
        <dbReference type="ARBA" id="ARBA00022737"/>
    </source>
</evidence>
<dbReference type="Gene3D" id="3.30.70.330">
    <property type="match status" value="3"/>
</dbReference>
<comment type="caution">
    <text evidence="6">The sequence shown here is derived from an EMBL/GenBank/DDBJ whole genome shotgun (WGS) entry which is preliminary data.</text>
</comment>
<dbReference type="PROSITE" id="PS50102">
    <property type="entry name" value="RRM"/>
    <property type="match status" value="2"/>
</dbReference>
<feature type="compositionally biased region" description="Basic and acidic residues" evidence="4">
    <location>
        <begin position="122"/>
        <end position="137"/>
    </location>
</feature>
<accession>A0A4E0S028</accession>
<gene>
    <name evidence="6" type="ORF">D915_003977</name>
</gene>
<feature type="region of interest" description="Disordered" evidence="4">
    <location>
        <begin position="502"/>
        <end position="618"/>
    </location>
</feature>
<dbReference type="InterPro" id="IPR012677">
    <property type="entry name" value="Nucleotide-bd_a/b_plait_sf"/>
</dbReference>
<evidence type="ECO:0000313" key="6">
    <source>
        <dbReference type="EMBL" id="THD25212.1"/>
    </source>
</evidence>
<evidence type="ECO:0000313" key="7">
    <source>
        <dbReference type="Proteomes" id="UP000230066"/>
    </source>
</evidence>
<dbReference type="Pfam" id="PF00076">
    <property type="entry name" value="RRM_1"/>
    <property type="match status" value="2"/>
</dbReference>
<feature type="compositionally biased region" description="Basic and acidic residues" evidence="4">
    <location>
        <begin position="152"/>
        <end position="163"/>
    </location>
</feature>
<feature type="region of interest" description="Disordered" evidence="4">
    <location>
        <begin position="92"/>
        <end position="179"/>
    </location>
</feature>
<feature type="domain" description="RRM" evidence="5">
    <location>
        <begin position="401"/>
        <end position="475"/>
    </location>
</feature>
<feature type="compositionally biased region" description="Basic residues" evidence="4">
    <location>
        <begin position="600"/>
        <end position="618"/>
    </location>
</feature>
<name>A0A4E0S028_FASHE</name>
<dbReference type="SMART" id="SM00360">
    <property type="entry name" value="RRM"/>
    <property type="match status" value="3"/>
</dbReference>
<organism evidence="6 7">
    <name type="scientific">Fasciola hepatica</name>
    <name type="common">Liver fluke</name>
    <dbReference type="NCBI Taxonomy" id="6192"/>
    <lineage>
        <taxon>Eukaryota</taxon>
        <taxon>Metazoa</taxon>
        <taxon>Spiralia</taxon>
        <taxon>Lophotrochozoa</taxon>
        <taxon>Platyhelminthes</taxon>
        <taxon>Trematoda</taxon>
        <taxon>Digenea</taxon>
        <taxon>Plagiorchiida</taxon>
        <taxon>Echinostomata</taxon>
        <taxon>Echinostomatoidea</taxon>
        <taxon>Fasciolidae</taxon>
        <taxon>Fasciola</taxon>
    </lineage>
</organism>
<feature type="region of interest" description="Disordered" evidence="4">
    <location>
        <begin position="1"/>
        <end position="59"/>
    </location>
</feature>
<dbReference type="PANTHER" id="PTHR23236">
    <property type="entry name" value="EUKARYOTIC TRANSLATION INITIATION FACTOR 4B/4H"/>
    <property type="match status" value="1"/>
</dbReference>
<dbReference type="EMBL" id="JXXN02001238">
    <property type="protein sequence ID" value="THD25212.1"/>
    <property type="molecule type" value="Genomic_DNA"/>
</dbReference>
<keyword evidence="2 3" id="KW-0694">RNA-binding</keyword>
<keyword evidence="7" id="KW-1185">Reference proteome</keyword>
<feature type="compositionally biased region" description="Basic residues" evidence="4">
    <location>
        <begin position="565"/>
        <end position="576"/>
    </location>
</feature>
<feature type="compositionally biased region" description="Basic residues" evidence="4">
    <location>
        <begin position="29"/>
        <end position="41"/>
    </location>
</feature>
<evidence type="ECO:0000256" key="4">
    <source>
        <dbReference type="SAM" id="MobiDB-lite"/>
    </source>
</evidence>
<feature type="region of interest" description="Disordered" evidence="4">
    <location>
        <begin position="66"/>
        <end position="85"/>
    </location>
</feature>
<proteinExistence type="predicted"/>
<protein>
    <recommendedName>
        <fullName evidence="5">RRM domain-containing protein</fullName>
    </recommendedName>
</protein>
<dbReference type="PANTHER" id="PTHR23236:SF119">
    <property type="entry name" value="NUCLEAR RNA-BINDING PROTEIN SART-3"/>
    <property type="match status" value="1"/>
</dbReference>
<dbReference type="Proteomes" id="UP000230066">
    <property type="component" value="Unassembled WGS sequence"/>
</dbReference>
<dbReference type="AlphaFoldDB" id="A0A4E0S028"/>
<sequence length="618" mass="70782">MKIRVERQTAELQKPPAAVSTLKKENPRIRAKKRIAKKKALVKPSKIPQPFPKQKPTEDIKLLDLDITESDGHETSTSESPELEAELREALEKKFSSLNDPKRLTENYSMEDSEMESTLNKRFPESERTVSSDRKIETQLTKAQKKRRKRTEARLARRTENEKRKKPKKIDEEPPTSSSIVLPKRKGFIPVFDTDEKRLAAARARLTESHSHVLQIRPVPRKCTPGLLKDLCPLAIHVRLPTKYGAHYAFLHFRDAREMQLAKEMLATKLLDGKTLRVQVSSLSTREQTDWRAPTERQMSDFDWNVLYVSQLARSTTRFDLAQVFRKASSIRFPTYDDGSSKGYAFLHFRDAREMQLAKEMLATKLLDGKTLRVQVSSLSTREQTDWRAPTERQMSDFDWNVLYVSQLARSTTRFDLAQVFRKASSIRFPTYDDGSSKGVCWLTYHSTQDALQAFETRHGTFVRGSPIYVNFALHQKPKPQEPIPELPDEPEPEFVVTARKRTNPDSDESDSESEHKAAPLAKSARMDRGDTTTGRQKLKATDQIPKSSTKLMVNNKRDNSHPKLLNKHQLRKKGGSGHSKNTTLTALETLLRPADTKPKHAKKSKKVTKRGKPSKHR</sequence>
<dbReference type="SUPFAM" id="SSF54928">
    <property type="entry name" value="RNA-binding domain, RBD"/>
    <property type="match status" value="3"/>
</dbReference>
<evidence type="ECO:0000256" key="2">
    <source>
        <dbReference type="ARBA" id="ARBA00022884"/>
    </source>
</evidence>
<feature type="domain" description="RRM" evidence="5">
    <location>
        <begin position="305"/>
        <end position="379"/>
    </location>
</feature>
<keyword evidence="1" id="KW-0677">Repeat</keyword>
<evidence type="ECO:0000259" key="5">
    <source>
        <dbReference type="PROSITE" id="PS50102"/>
    </source>
</evidence>
<reference evidence="6" key="1">
    <citation type="submission" date="2019-03" db="EMBL/GenBank/DDBJ databases">
        <title>Improved annotation for the trematode Fasciola hepatica.</title>
        <authorList>
            <person name="Choi Y.-J."/>
            <person name="Martin J."/>
            <person name="Mitreva M."/>
        </authorList>
    </citation>
    <scope>NUCLEOTIDE SEQUENCE [LARGE SCALE GENOMIC DNA]</scope>
</reference>
<evidence type="ECO:0000256" key="3">
    <source>
        <dbReference type="PROSITE-ProRule" id="PRU00176"/>
    </source>
</evidence>
<feature type="compositionally biased region" description="Basic and acidic residues" evidence="4">
    <location>
        <begin position="66"/>
        <end position="76"/>
    </location>
</feature>
<feature type="compositionally biased region" description="Basic and acidic residues" evidence="4">
    <location>
        <begin position="92"/>
        <end position="105"/>
    </location>
</feature>